<dbReference type="InterPro" id="IPR013815">
    <property type="entry name" value="ATP_grasp_subdomain_1"/>
</dbReference>
<dbReference type="Gene3D" id="3.40.50.20">
    <property type="match status" value="1"/>
</dbReference>
<dbReference type="Pfam" id="PF02843">
    <property type="entry name" value="GARS_C"/>
    <property type="match status" value="1"/>
</dbReference>
<evidence type="ECO:0000256" key="15">
    <source>
        <dbReference type="ARBA" id="ARBA00042864"/>
    </source>
</evidence>
<gene>
    <name evidence="17" type="primary">purD</name>
    <name evidence="20" type="ORF">GSUB_13215</name>
</gene>
<keyword evidence="7" id="KW-0479">Metal-binding</keyword>
<dbReference type="InterPro" id="IPR020562">
    <property type="entry name" value="PRibGlycinamide_synth_N"/>
</dbReference>
<keyword evidence="8 18" id="KW-0547">Nucleotide-binding</keyword>
<evidence type="ECO:0000256" key="13">
    <source>
        <dbReference type="ARBA" id="ARBA00038345"/>
    </source>
</evidence>
<evidence type="ECO:0000256" key="8">
    <source>
        <dbReference type="ARBA" id="ARBA00022741"/>
    </source>
</evidence>
<comment type="cofactor">
    <cofactor evidence="1">
        <name>Mn(2+)</name>
        <dbReference type="ChEBI" id="CHEBI:29035"/>
    </cofactor>
</comment>
<dbReference type="AlphaFoldDB" id="A0A0B5FT40"/>
<dbReference type="SUPFAM" id="SSF51246">
    <property type="entry name" value="Rudiment single hybrid motif"/>
    <property type="match status" value="1"/>
</dbReference>
<dbReference type="EMBL" id="CP010311">
    <property type="protein sequence ID" value="AJF07325.1"/>
    <property type="molecule type" value="Genomic_DNA"/>
</dbReference>
<evidence type="ECO:0000256" key="7">
    <source>
        <dbReference type="ARBA" id="ARBA00022723"/>
    </source>
</evidence>
<dbReference type="GO" id="GO:0006189">
    <property type="term" value="P:'de novo' IMP biosynthetic process"/>
    <property type="evidence" value="ECO:0007669"/>
    <property type="project" value="UniProtKB-UniRule"/>
</dbReference>
<evidence type="ECO:0000256" key="9">
    <source>
        <dbReference type="ARBA" id="ARBA00022755"/>
    </source>
</evidence>
<dbReference type="SMART" id="SM01210">
    <property type="entry name" value="GARS_C"/>
    <property type="match status" value="1"/>
</dbReference>
<feature type="domain" description="ATP-grasp" evidence="19">
    <location>
        <begin position="107"/>
        <end position="313"/>
    </location>
</feature>
<evidence type="ECO:0000256" key="11">
    <source>
        <dbReference type="ARBA" id="ARBA00022842"/>
    </source>
</evidence>
<dbReference type="InterPro" id="IPR037123">
    <property type="entry name" value="PRibGlycinamide_synth_C_sf"/>
</dbReference>
<dbReference type="STRING" id="483547.GSUB_13215"/>
<dbReference type="EC" id="6.3.4.13" evidence="4 17"/>
<evidence type="ECO:0000256" key="1">
    <source>
        <dbReference type="ARBA" id="ARBA00001936"/>
    </source>
</evidence>
<dbReference type="PROSITE" id="PS50975">
    <property type="entry name" value="ATP_GRASP"/>
    <property type="match status" value="1"/>
</dbReference>
<proteinExistence type="inferred from homology"/>
<dbReference type="Gene3D" id="3.90.600.10">
    <property type="entry name" value="Phosphoribosylglycinamide synthetase, C-terminal domain"/>
    <property type="match status" value="1"/>
</dbReference>
<dbReference type="FunFam" id="3.30.1490.20:FF:000006">
    <property type="entry name" value="phosphoribosylamine--glycine ligase, chloroplastic-like"/>
    <property type="match status" value="1"/>
</dbReference>
<evidence type="ECO:0000256" key="6">
    <source>
        <dbReference type="ARBA" id="ARBA00022598"/>
    </source>
</evidence>
<evidence type="ECO:0000313" key="21">
    <source>
        <dbReference type="Proteomes" id="UP000035036"/>
    </source>
</evidence>
<dbReference type="RefSeq" id="WP_040201202.1">
    <property type="nucleotide sequence ID" value="NZ_CP010311.1"/>
</dbReference>
<dbReference type="OrthoDB" id="9807240at2"/>
<dbReference type="Gene3D" id="3.30.470.20">
    <property type="entry name" value="ATP-grasp fold, B domain"/>
    <property type="match status" value="1"/>
</dbReference>
<dbReference type="NCBIfam" id="TIGR00877">
    <property type="entry name" value="purD"/>
    <property type="match status" value="1"/>
</dbReference>
<evidence type="ECO:0000256" key="18">
    <source>
        <dbReference type="PROSITE-ProRule" id="PRU00409"/>
    </source>
</evidence>
<dbReference type="Gene3D" id="3.30.1490.20">
    <property type="entry name" value="ATP-grasp fold, A domain"/>
    <property type="match status" value="1"/>
</dbReference>
<dbReference type="FunFam" id="3.40.50.20:FF:000006">
    <property type="entry name" value="Phosphoribosylamine--glycine ligase, chloroplastic"/>
    <property type="match status" value="1"/>
</dbReference>
<keyword evidence="6 17" id="KW-0436">Ligase</keyword>
<dbReference type="InterPro" id="IPR016185">
    <property type="entry name" value="PreATP-grasp_dom_sf"/>
</dbReference>
<comment type="cofactor">
    <cofactor evidence="2">
        <name>Mg(2+)</name>
        <dbReference type="ChEBI" id="CHEBI:18420"/>
    </cofactor>
</comment>
<comment type="similarity">
    <text evidence="13 17">Belongs to the GARS family.</text>
</comment>
<dbReference type="InterPro" id="IPR000115">
    <property type="entry name" value="PRibGlycinamide_synth"/>
</dbReference>
<keyword evidence="9 17" id="KW-0658">Purine biosynthesis</keyword>
<evidence type="ECO:0000256" key="12">
    <source>
        <dbReference type="ARBA" id="ARBA00023211"/>
    </source>
</evidence>
<dbReference type="HAMAP" id="MF_00138">
    <property type="entry name" value="GARS"/>
    <property type="match status" value="1"/>
</dbReference>
<evidence type="ECO:0000256" key="17">
    <source>
        <dbReference type="HAMAP-Rule" id="MF_00138"/>
    </source>
</evidence>
<dbReference type="InterPro" id="IPR011761">
    <property type="entry name" value="ATP-grasp"/>
</dbReference>
<keyword evidence="11" id="KW-0460">Magnesium</keyword>
<evidence type="ECO:0000256" key="3">
    <source>
        <dbReference type="ARBA" id="ARBA00005174"/>
    </source>
</evidence>
<keyword evidence="21" id="KW-1185">Reference proteome</keyword>
<dbReference type="GO" id="GO:0046872">
    <property type="term" value="F:metal ion binding"/>
    <property type="evidence" value="ECO:0007669"/>
    <property type="project" value="UniProtKB-KW"/>
</dbReference>
<name>A0A0B5FT40_9BACT</name>
<dbReference type="UniPathway" id="UPA00074">
    <property type="reaction ID" value="UER00125"/>
</dbReference>
<dbReference type="InterPro" id="IPR020560">
    <property type="entry name" value="PRibGlycinamide_synth_C-dom"/>
</dbReference>
<protein>
    <recommendedName>
        <fullName evidence="5 17">Phosphoribosylamine--glycine ligase</fullName>
        <ecNumber evidence="4 17">6.3.4.13</ecNumber>
    </recommendedName>
    <alternativeName>
        <fullName evidence="16 17">GARS</fullName>
    </alternativeName>
    <alternativeName>
        <fullName evidence="14 17">Glycinamide ribonucleotide synthetase</fullName>
    </alternativeName>
    <alternativeName>
        <fullName evidence="15 17">Phosphoribosylglycinamide synthetase</fullName>
    </alternativeName>
</protein>
<evidence type="ECO:0000259" key="19">
    <source>
        <dbReference type="PROSITE" id="PS50975"/>
    </source>
</evidence>
<dbReference type="GO" id="GO:0004637">
    <property type="term" value="F:phosphoribosylamine-glycine ligase activity"/>
    <property type="evidence" value="ECO:0007669"/>
    <property type="project" value="UniProtKB-UniRule"/>
</dbReference>
<dbReference type="SUPFAM" id="SSF56059">
    <property type="entry name" value="Glutathione synthetase ATP-binding domain-like"/>
    <property type="match status" value="1"/>
</dbReference>
<dbReference type="Pfam" id="PF01071">
    <property type="entry name" value="GARS_A"/>
    <property type="match status" value="1"/>
</dbReference>
<comment type="catalytic activity">
    <reaction evidence="17">
        <text>5-phospho-beta-D-ribosylamine + glycine + ATP = N(1)-(5-phospho-beta-D-ribosyl)glycinamide + ADP + phosphate + H(+)</text>
        <dbReference type="Rhea" id="RHEA:17453"/>
        <dbReference type="ChEBI" id="CHEBI:15378"/>
        <dbReference type="ChEBI" id="CHEBI:30616"/>
        <dbReference type="ChEBI" id="CHEBI:43474"/>
        <dbReference type="ChEBI" id="CHEBI:57305"/>
        <dbReference type="ChEBI" id="CHEBI:58681"/>
        <dbReference type="ChEBI" id="CHEBI:143788"/>
        <dbReference type="ChEBI" id="CHEBI:456216"/>
        <dbReference type="EC" id="6.3.4.13"/>
    </reaction>
</comment>
<comment type="pathway">
    <text evidence="3 17">Purine metabolism; IMP biosynthesis via de novo pathway; N(1)-(5-phospho-D-ribosyl)glycinamide from 5-phospho-alpha-D-ribose 1-diphosphate: step 2/2.</text>
</comment>
<dbReference type="PROSITE" id="PS00184">
    <property type="entry name" value="GARS"/>
    <property type="match status" value="1"/>
</dbReference>
<evidence type="ECO:0000256" key="14">
    <source>
        <dbReference type="ARBA" id="ARBA00042242"/>
    </source>
</evidence>
<evidence type="ECO:0000256" key="4">
    <source>
        <dbReference type="ARBA" id="ARBA00013255"/>
    </source>
</evidence>
<dbReference type="FunFam" id="3.30.470.20:FF:000031">
    <property type="entry name" value="Phosphoribosylamine--glycine ligase"/>
    <property type="match status" value="1"/>
</dbReference>
<evidence type="ECO:0000256" key="10">
    <source>
        <dbReference type="ARBA" id="ARBA00022840"/>
    </source>
</evidence>
<keyword evidence="12" id="KW-0464">Manganese</keyword>
<accession>A0A0B5FT40</accession>
<evidence type="ECO:0000256" key="5">
    <source>
        <dbReference type="ARBA" id="ARBA00020605"/>
    </source>
</evidence>
<dbReference type="KEGG" id="gsb:GSUB_13215"/>
<sequence length="423" mass="44953">MKVLVVGGGGREHVLAWKIAQSPLVTEIYCAPGNPGIAQLAECVDIKADEIDVLLDFARAEAIDLTVVGPEAPLTLGIVDRFQEAGLDIFGPNQAAAQLEGSKDFSKALMARYDIPTAAYRTFSDRDQAVAYIREQGAPIVVKADGLAAGKGVVVAMSEDEAVAAVDNIMVAGAFGEAGSKVVIEEFMEGEEASFFAFTDGRNILPLASSQDHKRIFDGDQGPNTGGMGAYSPAPVVTGELHEQIVETIVRPTIDGMAKDGCPYAGILYVGLMIADGKARVVEYNARFGDPEAQPLLMRLKSDIVPVMQACARGQLTQDRLEWLDKAAVCVVMASGGYPADYEKDFPISGLEEAAAIEDLMVFHAGTALKDGRIVNSGGRVLGVTGLGRTVAEAIDKAYAGVEKISWQGVQYRRDIGQKALNR</sequence>
<dbReference type="SUPFAM" id="SSF52440">
    <property type="entry name" value="PreATP-grasp domain"/>
    <property type="match status" value="1"/>
</dbReference>
<dbReference type="GO" id="GO:0005524">
    <property type="term" value="F:ATP binding"/>
    <property type="evidence" value="ECO:0007669"/>
    <property type="project" value="UniProtKB-UniRule"/>
</dbReference>
<dbReference type="HOGENOM" id="CLU_027420_3_1_7"/>
<dbReference type="PANTHER" id="PTHR43472:SF1">
    <property type="entry name" value="PHOSPHORIBOSYLAMINE--GLYCINE LIGASE, CHLOROPLASTIC"/>
    <property type="match status" value="1"/>
</dbReference>
<dbReference type="FunFam" id="3.90.600.10:FF:000001">
    <property type="entry name" value="Trifunctional purine biosynthetic protein adenosine-3"/>
    <property type="match status" value="1"/>
</dbReference>
<keyword evidence="10 18" id="KW-0067">ATP-binding</keyword>
<dbReference type="InterPro" id="IPR020561">
    <property type="entry name" value="PRibGlycinamid_synth_ATP-grasp"/>
</dbReference>
<dbReference type="GO" id="GO:0009113">
    <property type="term" value="P:purine nucleobase biosynthetic process"/>
    <property type="evidence" value="ECO:0007669"/>
    <property type="project" value="InterPro"/>
</dbReference>
<evidence type="ECO:0000256" key="2">
    <source>
        <dbReference type="ARBA" id="ARBA00001946"/>
    </source>
</evidence>
<evidence type="ECO:0000313" key="20">
    <source>
        <dbReference type="EMBL" id="AJF07325.1"/>
    </source>
</evidence>
<dbReference type="PANTHER" id="PTHR43472">
    <property type="entry name" value="PHOSPHORIBOSYLAMINE--GLYCINE LIGASE"/>
    <property type="match status" value="1"/>
</dbReference>
<dbReference type="SMART" id="SM01209">
    <property type="entry name" value="GARS_A"/>
    <property type="match status" value="1"/>
</dbReference>
<organism evidence="20 21">
    <name type="scientific">Geoalkalibacter subterraneus</name>
    <dbReference type="NCBI Taxonomy" id="483547"/>
    <lineage>
        <taxon>Bacteria</taxon>
        <taxon>Pseudomonadati</taxon>
        <taxon>Thermodesulfobacteriota</taxon>
        <taxon>Desulfuromonadia</taxon>
        <taxon>Desulfuromonadales</taxon>
        <taxon>Geoalkalibacteraceae</taxon>
        <taxon>Geoalkalibacter</taxon>
    </lineage>
</organism>
<reference evidence="20 21" key="1">
    <citation type="journal article" date="2015" name="Genome Announc.">
        <title>Genomes of Geoalkalibacter ferrihydriticus Z-0531T and Geoalkalibacter subterraneus Red1T, Two Haloalkaliphilic Metal-Reducing Deltaproteobacteria.</title>
        <authorList>
            <person name="Badalamenti J.P."/>
            <person name="Krajmalnik-Brown R."/>
            <person name="Torres C.I."/>
            <person name="Bond D.R."/>
        </authorList>
    </citation>
    <scope>NUCLEOTIDE SEQUENCE [LARGE SCALE GENOMIC DNA]</scope>
    <source>
        <strain evidence="20 21">Red1</strain>
    </source>
</reference>
<dbReference type="InterPro" id="IPR020559">
    <property type="entry name" value="PRibGlycinamide_synth_CS"/>
</dbReference>
<dbReference type="InterPro" id="IPR011054">
    <property type="entry name" value="Rudment_hybrid_motif"/>
</dbReference>
<dbReference type="Proteomes" id="UP000035036">
    <property type="component" value="Chromosome"/>
</dbReference>
<evidence type="ECO:0000256" key="16">
    <source>
        <dbReference type="ARBA" id="ARBA00079592"/>
    </source>
</evidence>
<dbReference type="Pfam" id="PF02844">
    <property type="entry name" value="GARS_N"/>
    <property type="match status" value="1"/>
</dbReference>